<protein>
    <submittedName>
        <fullName evidence="1">Uncharacterized protein</fullName>
    </submittedName>
</protein>
<keyword evidence="2" id="KW-1185">Reference proteome</keyword>
<sequence>MSNDNKDTFNMSDVDASLPAAAAALSAEDRADLVNALKNKLQSLAGQHSNVLETLSPIVRKRVEFLREIQSQHDELESKFREERRALEAKYQKLYEPIYAKRYEIVNGVKEVEEFADEVAINQEGDEATEEKGVPDFWLTAMKTNEVVGEEITERDEGALKFLKDIKWYRIDDPEGFKLEFYFDTNPYFKNSVLTKTYHMIDDDDPILEKTIGTEIEWYPGKCLTKKVLKKKPKKGLKNAKPITKIENCASFFNFFSSPNIPEEDDDLDDDAVEEIQDRMEQDYNIGTTIRDKIIPHAVSWFTGEAVDDDDLDVEEDDDDDDGDVDEDEDGNEDDDDEEEEEEDNDEGKRSRKKSSGGPKQKSRGARTRESQQSERAPECKQQ</sequence>
<evidence type="ECO:0000313" key="1">
    <source>
        <dbReference type="EMBL" id="KAG8656464.1"/>
    </source>
</evidence>
<gene>
    <name evidence="1" type="ORF">MANES_04G140600v8</name>
</gene>
<dbReference type="Proteomes" id="UP000091857">
    <property type="component" value="Chromosome 4"/>
</dbReference>
<proteinExistence type="predicted"/>
<evidence type="ECO:0000313" key="2">
    <source>
        <dbReference type="Proteomes" id="UP000091857"/>
    </source>
</evidence>
<accession>A0ACB7HUG8</accession>
<dbReference type="EMBL" id="CM004390">
    <property type="protein sequence ID" value="KAG8656464.1"/>
    <property type="molecule type" value="Genomic_DNA"/>
</dbReference>
<comment type="caution">
    <text evidence="1">The sequence shown here is derived from an EMBL/GenBank/DDBJ whole genome shotgun (WGS) entry which is preliminary data.</text>
</comment>
<name>A0ACB7HUG8_MANES</name>
<organism evidence="1 2">
    <name type="scientific">Manihot esculenta</name>
    <name type="common">Cassava</name>
    <name type="synonym">Jatropha manihot</name>
    <dbReference type="NCBI Taxonomy" id="3983"/>
    <lineage>
        <taxon>Eukaryota</taxon>
        <taxon>Viridiplantae</taxon>
        <taxon>Streptophyta</taxon>
        <taxon>Embryophyta</taxon>
        <taxon>Tracheophyta</taxon>
        <taxon>Spermatophyta</taxon>
        <taxon>Magnoliopsida</taxon>
        <taxon>eudicotyledons</taxon>
        <taxon>Gunneridae</taxon>
        <taxon>Pentapetalae</taxon>
        <taxon>rosids</taxon>
        <taxon>fabids</taxon>
        <taxon>Malpighiales</taxon>
        <taxon>Euphorbiaceae</taxon>
        <taxon>Crotonoideae</taxon>
        <taxon>Manihoteae</taxon>
        <taxon>Manihot</taxon>
    </lineage>
</organism>
<reference evidence="2" key="1">
    <citation type="journal article" date="2016" name="Nat. Biotechnol.">
        <title>Sequencing wild and cultivated cassava and related species reveals extensive interspecific hybridization and genetic diversity.</title>
        <authorList>
            <person name="Bredeson J.V."/>
            <person name="Lyons J.B."/>
            <person name="Prochnik S.E."/>
            <person name="Wu G.A."/>
            <person name="Ha C.M."/>
            <person name="Edsinger-Gonzales E."/>
            <person name="Grimwood J."/>
            <person name="Schmutz J."/>
            <person name="Rabbi I.Y."/>
            <person name="Egesi C."/>
            <person name="Nauluvula P."/>
            <person name="Lebot V."/>
            <person name="Ndunguru J."/>
            <person name="Mkamilo G."/>
            <person name="Bart R.S."/>
            <person name="Setter T.L."/>
            <person name="Gleadow R.M."/>
            <person name="Kulakow P."/>
            <person name="Ferguson M.E."/>
            <person name="Rounsley S."/>
            <person name="Rokhsar D.S."/>
        </authorList>
    </citation>
    <scope>NUCLEOTIDE SEQUENCE [LARGE SCALE GENOMIC DNA]</scope>
    <source>
        <strain evidence="2">cv. AM560-2</strain>
    </source>
</reference>